<comment type="caution">
    <text evidence="2">The sequence shown here is derived from an EMBL/GenBank/DDBJ whole genome shotgun (WGS) entry which is preliminary data.</text>
</comment>
<dbReference type="InterPro" id="IPR007278">
    <property type="entry name" value="DUF397"/>
</dbReference>
<dbReference type="Pfam" id="PF04149">
    <property type="entry name" value="DUF397"/>
    <property type="match status" value="1"/>
</dbReference>
<proteinExistence type="predicted"/>
<keyword evidence="3" id="KW-1185">Reference proteome</keyword>
<dbReference type="EMBL" id="JBHGBT010000018">
    <property type="protein sequence ID" value="MFB4196378.1"/>
    <property type="molecule type" value="Genomic_DNA"/>
</dbReference>
<evidence type="ECO:0000313" key="2">
    <source>
        <dbReference type="EMBL" id="MFB4196378.1"/>
    </source>
</evidence>
<reference evidence="2 3" key="1">
    <citation type="submission" date="2024-09" db="EMBL/GenBank/DDBJ databases">
        <title>Draft genome sequence of multifaceted antimicrobials producing Streptomyces sp. strain FH1.</title>
        <authorList>
            <person name="Hassan F."/>
            <person name="Ali H."/>
            <person name="Hassan N."/>
            <person name="Nawaz A."/>
        </authorList>
    </citation>
    <scope>NUCLEOTIDE SEQUENCE [LARGE SCALE GENOMIC DNA]</scope>
    <source>
        <strain evidence="2 3">FH1</strain>
    </source>
</reference>
<name>A0ABV4ZQI2_9ACTN</name>
<feature type="domain" description="DUF397" evidence="1">
    <location>
        <begin position="7"/>
        <end position="58"/>
    </location>
</feature>
<evidence type="ECO:0000313" key="3">
    <source>
        <dbReference type="Proteomes" id="UP001577267"/>
    </source>
</evidence>
<dbReference type="Proteomes" id="UP001577267">
    <property type="component" value="Unassembled WGS sequence"/>
</dbReference>
<organism evidence="2 3">
    <name type="scientific">Streptomyces carpaticus</name>
    <dbReference type="NCBI Taxonomy" id="285558"/>
    <lineage>
        <taxon>Bacteria</taxon>
        <taxon>Bacillati</taxon>
        <taxon>Actinomycetota</taxon>
        <taxon>Actinomycetes</taxon>
        <taxon>Kitasatosporales</taxon>
        <taxon>Streptomycetaceae</taxon>
        <taxon>Streptomyces</taxon>
    </lineage>
</organism>
<protein>
    <submittedName>
        <fullName evidence="2">DUF397 domain-containing protein</fullName>
    </submittedName>
</protein>
<evidence type="ECO:0000259" key="1">
    <source>
        <dbReference type="Pfam" id="PF04149"/>
    </source>
</evidence>
<gene>
    <name evidence="2" type="ORF">ACE11A_18730</name>
</gene>
<dbReference type="RefSeq" id="WP_375064258.1">
    <property type="nucleotide sequence ID" value="NZ_JBHGBT010000018.1"/>
</dbReference>
<accession>A0ABV4ZQI2</accession>
<sequence length="63" mass="6454">MTGITSAEWVTSSYCGSNGGTCVAVARLGGHVAARDTKQRGAGPVLVVPADAWVAFLGNMCRE</sequence>